<dbReference type="Proteomes" id="UP000684084">
    <property type="component" value="Unassembled WGS sequence"/>
</dbReference>
<organism evidence="1 2">
    <name type="scientific">Rhizophagus irregularis</name>
    <dbReference type="NCBI Taxonomy" id="588596"/>
    <lineage>
        <taxon>Eukaryota</taxon>
        <taxon>Fungi</taxon>
        <taxon>Fungi incertae sedis</taxon>
        <taxon>Mucoromycota</taxon>
        <taxon>Glomeromycotina</taxon>
        <taxon>Glomeromycetes</taxon>
        <taxon>Glomerales</taxon>
        <taxon>Glomeraceae</taxon>
        <taxon>Rhizophagus</taxon>
    </lineage>
</organism>
<evidence type="ECO:0000313" key="2">
    <source>
        <dbReference type="Proteomes" id="UP000684084"/>
    </source>
</evidence>
<gene>
    <name evidence="1" type="ORF">CHRIB12_LOCUS11543</name>
</gene>
<proteinExistence type="predicted"/>
<dbReference type="VEuPathDB" id="FungiDB:FUN_015390"/>
<sequence>MNERLGRKVCDTQDSGDHIVAWYHGSYGTSSILPSDYNDNSVGCNMFVLDALHHEDHKDGLLREDCIQKQDKIPWLYVEGPGPTSHYDGTEPDKPPINAEFNDFGKKMEDRNVHVRIVNPQWTIRNRNERDQQINSDIKSRDDVGDQMVQFECSGNIRELIPNLGPLLRVGTFEGSTWTNKNPKTPCHVVYPHSVVKDSGSKNKTSMCSVQTCNINNDTNGLSRKSHPMVVDTITKPNRNSVATSIRYKLEVQDQDDDIGYVKGLDGYIEEVGYYGFEHIIVIGERYDGILFMDCFGRLFDLDAMSGLLWLRGDYNKIAERKAKGLVNDPGASWIFVVSEGIVVEVTSDVPYGQLGIIEKTKKNKKNRKKKKIKEPSSLIWIS</sequence>
<comment type="caution">
    <text evidence="1">The sequence shown here is derived from an EMBL/GenBank/DDBJ whole genome shotgun (WGS) entry which is preliminary data.</text>
</comment>
<dbReference type="EMBL" id="CAGKOT010000024">
    <property type="protein sequence ID" value="CAB5368037.1"/>
    <property type="molecule type" value="Genomic_DNA"/>
</dbReference>
<dbReference type="VEuPathDB" id="FungiDB:RhiirFUN_011186"/>
<dbReference type="AlphaFoldDB" id="A0A2I1EVM6"/>
<reference evidence="1" key="1">
    <citation type="submission" date="2020-05" db="EMBL/GenBank/DDBJ databases">
        <authorList>
            <person name="Rincon C."/>
            <person name="Sanders R I."/>
            <person name="Robbins C."/>
            <person name="Chaturvedi A."/>
        </authorList>
    </citation>
    <scope>NUCLEOTIDE SEQUENCE</scope>
    <source>
        <strain evidence="1">CHB12</strain>
    </source>
</reference>
<dbReference type="OrthoDB" id="2310189at2759"/>
<protein>
    <submittedName>
        <fullName evidence="1">Uncharacterized protein</fullName>
    </submittedName>
</protein>
<accession>A0A2I1EVM6</accession>
<name>A0A2I1EVM6_9GLOM</name>
<dbReference type="VEuPathDB" id="FungiDB:RhiirA1_538449"/>
<evidence type="ECO:0000313" key="1">
    <source>
        <dbReference type="EMBL" id="CAB5368037.1"/>
    </source>
</evidence>